<protein>
    <submittedName>
        <fullName evidence="2">Uncharacterized protein</fullName>
    </submittedName>
</protein>
<feature type="transmembrane region" description="Helical" evidence="1">
    <location>
        <begin position="84"/>
        <end position="107"/>
    </location>
</feature>
<dbReference type="AlphaFoldDB" id="H8GPZ7"/>
<dbReference type="Proteomes" id="UP000005090">
    <property type="component" value="Chromosome"/>
</dbReference>
<proteinExistence type="predicted"/>
<evidence type="ECO:0000313" key="3">
    <source>
        <dbReference type="Proteomes" id="UP000005090"/>
    </source>
</evidence>
<name>H8GPZ7_METAL</name>
<sequence length="117" mass="13441">MKLIGLILSLGLIALYFLDAAFRLEMMTLEMLGHIALRFFTGFLILGIGVFYEHVIRFKSSIFIILALLLGDDIFDYYRNVNSFTPEVILLSIYMLLWGALTGYVTMRHIKKSLGRQ</sequence>
<dbReference type="RefSeq" id="WP_005371914.1">
    <property type="nucleotide sequence ID" value="NZ_CM001475.1"/>
</dbReference>
<reference evidence="2 3" key="1">
    <citation type="journal article" date="2013" name="Genome Announc.">
        <title>Genome Sequence of the Obligate Gammaproteobacterial Methanotroph Methylomicrobium album Strain BG8.</title>
        <authorList>
            <person name="Kits K.D."/>
            <person name="Kalyuzhnaya M.G."/>
            <person name="Klotz M.G."/>
            <person name="Jetten M.S."/>
            <person name="Op den Camp H.J."/>
            <person name="Vuilleumier S."/>
            <person name="Bringel F."/>
            <person name="Dispirito A.A."/>
            <person name="Murrell J.C."/>
            <person name="Bruce D."/>
            <person name="Cheng J.F."/>
            <person name="Copeland A."/>
            <person name="Goodwin L."/>
            <person name="Hauser L."/>
            <person name="Lajus A."/>
            <person name="Land M.L."/>
            <person name="Lapidus A."/>
            <person name="Lucas S."/>
            <person name="Medigue C."/>
            <person name="Pitluck S."/>
            <person name="Woyke T."/>
            <person name="Zeytun A."/>
            <person name="Stein L.Y."/>
        </authorList>
    </citation>
    <scope>NUCLEOTIDE SEQUENCE [LARGE SCALE GENOMIC DNA]</scope>
    <source>
        <strain evidence="2 3">BG8</strain>
    </source>
</reference>
<feature type="transmembrane region" description="Helical" evidence="1">
    <location>
        <begin position="36"/>
        <end position="55"/>
    </location>
</feature>
<dbReference type="STRING" id="686340.Metal_2013"/>
<gene>
    <name evidence="2" type="ORF">Metal_2013</name>
</gene>
<organism evidence="2 3">
    <name type="scientific">Methylomicrobium album BG8</name>
    <dbReference type="NCBI Taxonomy" id="686340"/>
    <lineage>
        <taxon>Bacteria</taxon>
        <taxon>Pseudomonadati</taxon>
        <taxon>Pseudomonadota</taxon>
        <taxon>Gammaproteobacteria</taxon>
        <taxon>Methylococcales</taxon>
        <taxon>Methylococcaceae</taxon>
        <taxon>Methylomicrobium</taxon>
    </lineage>
</organism>
<accession>H8GPZ7</accession>
<feature type="transmembrane region" description="Helical" evidence="1">
    <location>
        <begin position="62"/>
        <end position="78"/>
    </location>
</feature>
<keyword evidence="1" id="KW-0812">Transmembrane</keyword>
<dbReference type="eggNOG" id="ENOG5030E1S">
    <property type="taxonomic scope" value="Bacteria"/>
</dbReference>
<dbReference type="HOGENOM" id="CLU_2082070_0_0_6"/>
<dbReference type="EMBL" id="CM001475">
    <property type="protein sequence ID" value="EIC29776.1"/>
    <property type="molecule type" value="Genomic_DNA"/>
</dbReference>
<evidence type="ECO:0000313" key="2">
    <source>
        <dbReference type="EMBL" id="EIC29776.1"/>
    </source>
</evidence>
<keyword evidence="1" id="KW-1133">Transmembrane helix</keyword>
<keyword evidence="3" id="KW-1185">Reference proteome</keyword>
<keyword evidence="1" id="KW-0472">Membrane</keyword>
<evidence type="ECO:0000256" key="1">
    <source>
        <dbReference type="SAM" id="Phobius"/>
    </source>
</evidence>